<keyword evidence="2" id="KW-0812">Transmembrane</keyword>
<feature type="signal peptide" evidence="3">
    <location>
        <begin position="1"/>
        <end position="23"/>
    </location>
</feature>
<evidence type="ECO:0000256" key="3">
    <source>
        <dbReference type="SAM" id="SignalP"/>
    </source>
</evidence>
<keyword evidence="2" id="KW-0472">Membrane</keyword>
<gene>
    <name evidence="6" type="ORF">JXQ802_LOCUS36727</name>
    <name evidence="5" type="ORF">PYM288_LOCUS15429</name>
</gene>
<dbReference type="Gene3D" id="3.10.100.10">
    <property type="entry name" value="Mannose-Binding Protein A, subunit A"/>
    <property type="match status" value="1"/>
</dbReference>
<dbReference type="CDD" id="cd00037">
    <property type="entry name" value="CLECT"/>
    <property type="match status" value="1"/>
</dbReference>
<feature type="transmembrane region" description="Helical" evidence="2">
    <location>
        <begin position="190"/>
        <end position="210"/>
    </location>
</feature>
<reference evidence="5" key="1">
    <citation type="submission" date="2021-02" db="EMBL/GenBank/DDBJ databases">
        <authorList>
            <person name="Nowell W R."/>
        </authorList>
    </citation>
    <scope>NUCLEOTIDE SEQUENCE</scope>
</reference>
<proteinExistence type="predicted"/>
<evidence type="ECO:0000313" key="8">
    <source>
        <dbReference type="Proteomes" id="UP000663870"/>
    </source>
</evidence>
<evidence type="ECO:0000259" key="4">
    <source>
        <dbReference type="PROSITE" id="PS50041"/>
    </source>
</evidence>
<feature type="transmembrane region" description="Helical" evidence="2">
    <location>
        <begin position="250"/>
        <end position="275"/>
    </location>
</feature>
<dbReference type="AlphaFoldDB" id="A0A814I2C0"/>
<protein>
    <recommendedName>
        <fullName evidence="4">C-type lectin domain-containing protein</fullName>
    </recommendedName>
</protein>
<dbReference type="SUPFAM" id="SSF56436">
    <property type="entry name" value="C-type lectin-like"/>
    <property type="match status" value="1"/>
</dbReference>
<feature type="transmembrane region" description="Helical" evidence="2">
    <location>
        <begin position="222"/>
        <end position="244"/>
    </location>
</feature>
<comment type="caution">
    <text evidence="5">The sequence shown here is derived from an EMBL/GenBank/DDBJ whole genome shotgun (WGS) entry which is preliminary data.</text>
</comment>
<dbReference type="SMART" id="SM00034">
    <property type="entry name" value="CLECT"/>
    <property type="match status" value="1"/>
</dbReference>
<evidence type="ECO:0000256" key="1">
    <source>
        <dbReference type="SAM" id="MobiDB-lite"/>
    </source>
</evidence>
<dbReference type="EMBL" id="CAJNOL010001907">
    <property type="protein sequence ID" value="CAF1436259.1"/>
    <property type="molecule type" value="Genomic_DNA"/>
</dbReference>
<organism evidence="5 7">
    <name type="scientific">Rotaria sordida</name>
    <dbReference type="NCBI Taxonomy" id="392033"/>
    <lineage>
        <taxon>Eukaryota</taxon>
        <taxon>Metazoa</taxon>
        <taxon>Spiralia</taxon>
        <taxon>Gnathifera</taxon>
        <taxon>Rotifera</taxon>
        <taxon>Eurotatoria</taxon>
        <taxon>Bdelloidea</taxon>
        <taxon>Philodinida</taxon>
        <taxon>Philodinidae</taxon>
        <taxon>Rotaria</taxon>
    </lineage>
</organism>
<feature type="transmembrane region" description="Helical" evidence="2">
    <location>
        <begin position="328"/>
        <end position="351"/>
    </location>
</feature>
<evidence type="ECO:0000313" key="7">
    <source>
        <dbReference type="Proteomes" id="UP000663854"/>
    </source>
</evidence>
<dbReference type="PROSITE" id="PS50041">
    <property type="entry name" value="C_TYPE_LECTIN_2"/>
    <property type="match status" value="1"/>
</dbReference>
<evidence type="ECO:0000313" key="6">
    <source>
        <dbReference type="EMBL" id="CAF1436259.1"/>
    </source>
</evidence>
<feature type="region of interest" description="Disordered" evidence="1">
    <location>
        <begin position="361"/>
        <end position="401"/>
    </location>
</feature>
<dbReference type="InterPro" id="IPR016187">
    <property type="entry name" value="CTDL_fold"/>
</dbReference>
<keyword evidence="2" id="KW-1133">Transmembrane helix</keyword>
<feature type="chain" id="PRO_5035600958" description="C-type lectin domain-containing protein" evidence="3">
    <location>
        <begin position="24"/>
        <end position="498"/>
    </location>
</feature>
<evidence type="ECO:0000256" key="2">
    <source>
        <dbReference type="SAM" id="Phobius"/>
    </source>
</evidence>
<dbReference type="EMBL" id="CAJNOH010000370">
    <property type="protein sequence ID" value="CAF1017276.1"/>
    <property type="molecule type" value="Genomic_DNA"/>
</dbReference>
<dbReference type="InterPro" id="IPR001304">
    <property type="entry name" value="C-type_lectin-like"/>
</dbReference>
<keyword evidence="3" id="KW-0732">Signal</keyword>
<dbReference type="PANTHER" id="PTHR22803">
    <property type="entry name" value="MANNOSE, PHOSPHOLIPASE, LECTIN RECEPTOR RELATED"/>
    <property type="match status" value="1"/>
</dbReference>
<evidence type="ECO:0000313" key="5">
    <source>
        <dbReference type="EMBL" id="CAF1017276.1"/>
    </source>
</evidence>
<dbReference type="InterPro" id="IPR050111">
    <property type="entry name" value="C-type_lectin/snaclec_domain"/>
</dbReference>
<dbReference type="Proteomes" id="UP000663854">
    <property type="component" value="Unassembled WGS sequence"/>
</dbReference>
<feature type="domain" description="C-type lectin" evidence="4">
    <location>
        <begin position="34"/>
        <end position="155"/>
    </location>
</feature>
<dbReference type="Proteomes" id="UP000663870">
    <property type="component" value="Unassembled WGS sequence"/>
</dbReference>
<sequence length="498" mass="55883">MTLSKLNFILFLLTIGYIEQIISQCSSPFTNDNGANFCYYYKRTLLSWTDAYNQCLSKATDGILIQISSMKQFNDLKNANIGEKGPFWIGANNLAFFHDGHWHWLDGSTVDYSSITWCSNSTYEVAIGTHCAAYDSTLQCVTNYLCSTLLPAPCVTASYGAKTEAKNILSGRQSSTNVCTSSYGGAYANWWTYSVLLLNWFILFCFILYLSHHFNINKYTVILTISIVVLSFMMIIAFSILWGVQYQDIIQIPLIIVILGCLASALFLIDILILVSNRTRVQKWVVCMILTILAIVIEFFLMLGLILCIAYCSGYISLASTDLNKDIIASILAGLIAAVSVILVYGILFFIENGGQDRVHAMAPTKPNPDAPLPLTTKQPFAPRPLQNTNGQNPNAPPRKYDKIERATSPVDQRILNEFYGDLPKDVHQYQLEGRQYVVYEGITLIDIDTYRKELTQAMLLQEPQGLHEAINRAKSSIYASTLVEEINQAEKLVKRLK</sequence>
<feature type="transmembrane region" description="Helical" evidence="2">
    <location>
        <begin position="287"/>
        <end position="316"/>
    </location>
</feature>
<accession>A0A814I2C0</accession>
<dbReference type="InterPro" id="IPR016186">
    <property type="entry name" value="C-type_lectin-like/link_sf"/>
</dbReference>
<keyword evidence="8" id="KW-1185">Reference proteome</keyword>
<name>A0A814I2C0_9BILA</name>